<dbReference type="PANTHER" id="PTHR14932:SF1">
    <property type="entry name" value="RAB-LIKE PROTEIN 6"/>
    <property type="match status" value="1"/>
</dbReference>
<proteinExistence type="predicted"/>
<accession>A0A0A9XAK0</accession>
<dbReference type="GO" id="GO:0005829">
    <property type="term" value="C:cytosol"/>
    <property type="evidence" value="ECO:0007669"/>
    <property type="project" value="TreeGrafter"/>
</dbReference>
<dbReference type="InterPro" id="IPR027417">
    <property type="entry name" value="P-loop_NTPase"/>
</dbReference>
<sequence length="439" mass="49573">MLTALKRITKSRDVQNNPSGLKTMSQNLQKKFSQGVQYNVKIIIKGDTCCGKTSLFQRLQGKPIGEYSSTESIQVANVQWNYKNAEDVVKVEVWDIVDKGKKRPVLPGLKFPEVTASLDAEFLDVYKGTDGVIIVFDITKPWTFSYVQRELPKISGDIPVLILGNCCDMGHHRAVPEDTVRHYVDSIQRPSGQAQVRYSESSMVNGFGLRYIYKFLALPFLQVQRKTLKHQLMRNAEEIQIALEEIDLFGMGPHADYRAFQDALNEKRRQNAEVVGISLRPGDPLPAQTPSVIFGLGHPINRYIPFEKIPSQEQRSNLRMTTKTNLAERNATSTKQQMKNIEEFVPDGGHLDDQFFHETPQVNEDLSKSPEQSESDCEEAINPLVADFQEDIEPDQYFVAPSSTSYFNIDGANQCEPAVQPPNPMSNNNAMLRITMNVE</sequence>
<dbReference type="PROSITE" id="PS51419">
    <property type="entry name" value="RAB"/>
    <property type="match status" value="1"/>
</dbReference>
<protein>
    <submittedName>
        <fullName evidence="1">Rab-like protein 1</fullName>
    </submittedName>
</protein>
<dbReference type="GO" id="GO:0005634">
    <property type="term" value="C:nucleus"/>
    <property type="evidence" value="ECO:0007669"/>
    <property type="project" value="TreeGrafter"/>
</dbReference>
<dbReference type="GO" id="GO:0003924">
    <property type="term" value="F:GTPase activity"/>
    <property type="evidence" value="ECO:0007669"/>
    <property type="project" value="InterPro"/>
</dbReference>
<dbReference type="SMART" id="SM00175">
    <property type="entry name" value="RAB"/>
    <property type="match status" value="1"/>
</dbReference>
<dbReference type="GO" id="GO:0005525">
    <property type="term" value="F:GTP binding"/>
    <property type="evidence" value="ECO:0007669"/>
    <property type="project" value="InterPro"/>
</dbReference>
<name>A0A0A9XAK0_LYGHE</name>
<reference evidence="1" key="2">
    <citation type="submission" date="2014-07" db="EMBL/GenBank/DDBJ databases">
        <authorList>
            <person name="Hull J."/>
        </authorList>
    </citation>
    <scope>NUCLEOTIDE SEQUENCE</scope>
</reference>
<dbReference type="InterPro" id="IPR040385">
    <property type="entry name" value="RABL6"/>
</dbReference>
<dbReference type="InterPro" id="IPR001806">
    <property type="entry name" value="Small_GTPase"/>
</dbReference>
<dbReference type="PRINTS" id="PR00449">
    <property type="entry name" value="RASTRNSFRMNG"/>
</dbReference>
<reference evidence="1" key="1">
    <citation type="journal article" date="2014" name="PLoS ONE">
        <title>Transcriptome-Based Identification of ABC Transporters in the Western Tarnished Plant Bug Lygus hesperus.</title>
        <authorList>
            <person name="Hull J.J."/>
            <person name="Chaney K."/>
            <person name="Geib S.M."/>
            <person name="Fabrick J.A."/>
            <person name="Brent C.S."/>
            <person name="Walsh D."/>
            <person name="Lavine L.C."/>
        </authorList>
    </citation>
    <scope>NUCLEOTIDE SEQUENCE</scope>
</reference>
<dbReference type="SUPFAM" id="SSF52540">
    <property type="entry name" value="P-loop containing nucleoside triphosphate hydrolases"/>
    <property type="match status" value="1"/>
</dbReference>
<dbReference type="PANTHER" id="PTHR14932">
    <property type="entry name" value="RAS GTPASE-RELATED"/>
    <property type="match status" value="1"/>
</dbReference>
<dbReference type="Gene3D" id="3.40.50.300">
    <property type="entry name" value="P-loop containing nucleotide triphosphate hydrolases"/>
    <property type="match status" value="1"/>
</dbReference>
<dbReference type="EMBL" id="GBHO01026953">
    <property type="protein sequence ID" value="JAG16651.1"/>
    <property type="molecule type" value="Transcribed_RNA"/>
</dbReference>
<reference evidence="2" key="3">
    <citation type="submission" date="2014-09" db="EMBL/GenBank/DDBJ databases">
        <authorList>
            <person name="Magalhaes I.L.F."/>
            <person name="Oliveira U."/>
            <person name="Santos F.R."/>
            <person name="Vidigal T.H.D.A."/>
            <person name="Brescovit A.D."/>
            <person name="Santos A.J."/>
        </authorList>
    </citation>
    <scope>NUCLEOTIDE SEQUENCE</scope>
</reference>
<dbReference type="Pfam" id="PF00071">
    <property type="entry name" value="Ras"/>
    <property type="match status" value="1"/>
</dbReference>
<gene>
    <name evidence="1" type="primary">PARF_0</name>
    <name evidence="1" type="ORF">CM83_7335</name>
</gene>
<dbReference type="EMBL" id="GBRD01009266">
    <property type="protein sequence ID" value="JAG56555.1"/>
    <property type="molecule type" value="Transcribed_RNA"/>
</dbReference>
<dbReference type="AlphaFoldDB" id="A0A0A9XAK0"/>
<evidence type="ECO:0000313" key="2">
    <source>
        <dbReference type="EMBL" id="JAG56555.1"/>
    </source>
</evidence>
<organism evidence="1">
    <name type="scientific">Lygus hesperus</name>
    <name type="common">Western plant bug</name>
    <dbReference type="NCBI Taxonomy" id="30085"/>
    <lineage>
        <taxon>Eukaryota</taxon>
        <taxon>Metazoa</taxon>
        <taxon>Ecdysozoa</taxon>
        <taxon>Arthropoda</taxon>
        <taxon>Hexapoda</taxon>
        <taxon>Insecta</taxon>
        <taxon>Pterygota</taxon>
        <taxon>Neoptera</taxon>
        <taxon>Paraneoptera</taxon>
        <taxon>Hemiptera</taxon>
        <taxon>Heteroptera</taxon>
        <taxon>Panheteroptera</taxon>
        <taxon>Cimicomorpha</taxon>
        <taxon>Miridae</taxon>
        <taxon>Mirini</taxon>
        <taxon>Lygus</taxon>
    </lineage>
</organism>
<evidence type="ECO:0000313" key="1">
    <source>
        <dbReference type="EMBL" id="JAG16651.1"/>
    </source>
</evidence>